<organism evidence="11">
    <name type="scientific">Hypoaspis linteyini</name>
    <dbReference type="NCBI Taxonomy" id="2695865"/>
    <lineage>
        <taxon>Eukaryota</taxon>
        <taxon>Metazoa</taxon>
        <taxon>Ecdysozoa</taxon>
        <taxon>Arthropoda</taxon>
        <taxon>Chelicerata</taxon>
        <taxon>Arachnida</taxon>
        <taxon>Acari</taxon>
        <taxon>Parasitiformes</taxon>
        <taxon>Mesostigmata</taxon>
        <taxon>Gamasina</taxon>
        <taxon>Dermanyssoidea</taxon>
        <taxon>Laelapidae</taxon>
        <taxon>Hypoaspis</taxon>
    </lineage>
</organism>
<keyword evidence="4 8" id="KW-0812">Transmembrane</keyword>
<dbReference type="CDD" id="cd01665">
    <property type="entry name" value="Cyt_c_Oxidase_III"/>
    <property type="match status" value="1"/>
</dbReference>
<sequence length="259" mass="30380">MMSFHPFHMVLPSPWPILGSFSALMFMASFIFWFNFKNPFILMSFLSVILIMYLWWRDIIRESLFEGSHSSVVKKGLKLGMILFILSEVLFFLSFFWAFFHSSLAPDIEIGTSWPPIGITPFNPYHIPLLNTIILLSSGFSVTWAHHSIIKGDLNKAFTSLLLTVILGIYFSILQAFEYNQSSFCISDSIFGTTFFLTTGFHGIHVLIGTIFLMINLYRLNSFQFNKYQHFSFEAAAWYWHFVDVVWLFLYTFIYWWIF</sequence>
<feature type="transmembrane region" description="Helical" evidence="9">
    <location>
        <begin position="40"/>
        <end position="56"/>
    </location>
</feature>
<evidence type="ECO:0000256" key="2">
    <source>
        <dbReference type="ARBA" id="ARBA00010581"/>
    </source>
</evidence>
<feature type="transmembrane region" description="Helical" evidence="9">
    <location>
        <begin position="77"/>
        <end position="100"/>
    </location>
</feature>
<evidence type="ECO:0000256" key="4">
    <source>
        <dbReference type="ARBA" id="ARBA00022692"/>
    </source>
</evidence>
<feature type="transmembrane region" description="Helical" evidence="9">
    <location>
        <begin position="189"/>
        <end position="215"/>
    </location>
</feature>
<feature type="transmembrane region" description="Helical" evidence="9">
    <location>
        <begin position="125"/>
        <end position="145"/>
    </location>
</feature>
<dbReference type="PANTHER" id="PTHR11403:SF7">
    <property type="entry name" value="CYTOCHROME C OXIDASE SUBUNIT 3"/>
    <property type="match status" value="1"/>
</dbReference>
<comment type="function">
    <text evidence="8">Component of the cytochrome c oxidase, the last enzyme in the mitochondrial electron transport chain which drives oxidative phosphorylation. The respiratory chain contains 3 multisubunit complexes succinate dehydrogenase (complex II, CII), ubiquinol-cytochrome c oxidoreductase (cytochrome b-c1 complex, complex III, CIII) and cytochrome c oxidase (complex IV, CIV), that cooperate to transfer electrons derived from NADH and succinate to molecular oxygen, creating an electrochemical gradient over the inner membrane that drives transmembrane transport and the ATP synthase. Cytochrome c oxidase is the component of the respiratory chain that catalyzes the reduction of oxygen to water. Electrons originating from reduced cytochrome c in the intermembrane space (IMS) are transferred via the dinuclear copper A center (CU(A)) of subunit 2 and heme A of subunit 1 to the active site in subunit 1, a binuclear center (BNC) formed by heme A3 and copper B (CU(B)). The BNC reduces molecular oxygen to 2 water molecules using 4 electrons from cytochrome c in the IMS and 4 protons from the mitochondrial matrix.</text>
</comment>
<feature type="transmembrane region" description="Helical" evidence="9">
    <location>
        <begin position="12"/>
        <end position="34"/>
    </location>
</feature>
<keyword evidence="6 9" id="KW-1133">Transmembrane helix</keyword>
<feature type="domain" description="Heme-copper oxidase subunit III family profile" evidence="10">
    <location>
        <begin position="3"/>
        <end position="259"/>
    </location>
</feature>
<dbReference type="InterPro" id="IPR024791">
    <property type="entry name" value="Cyt_c/ubiquinol_Oxase_su3"/>
</dbReference>
<geneLocation type="mitochondrion" evidence="11"/>
<dbReference type="PROSITE" id="PS50253">
    <property type="entry name" value="COX3"/>
    <property type="match status" value="1"/>
</dbReference>
<dbReference type="AlphaFoldDB" id="A0A6B9WEN3"/>
<evidence type="ECO:0000256" key="7">
    <source>
        <dbReference type="ARBA" id="ARBA00023136"/>
    </source>
</evidence>
<evidence type="ECO:0000313" key="11">
    <source>
        <dbReference type="EMBL" id="QHQ98578.1"/>
    </source>
</evidence>
<protein>
    <recommendedName>
        <fullName evidence="3 8">Cytochrome c oxidase subunit 3</fullName>
    </recommendedName>
</protein>
<keyword evidence="7 9" id="KW-0472">Membrane</keyword>
<dbReference type="InterPro" id="IPR000298">
    <property type="entry name" value="Cyt_c_oxidase-like_su3"/>
</dbReference>
<dbReference type="GO" id="GO:0004129">
    <property type="term" value="F:cytochrome-c oxidase activity"/>
    <property type="evidence" value="ECO:0007669"/>
    <property type="project" value="InterPro"/>
</dbReference>
<name>A0A6B9WEN3_9ACAR</name>
<dbReference type="GO" id="GO:0005739">
    <property type="term" value="C:mitochondrion"/>
    <property type="evidence" value="ECO:0007669"/>
    <property type="project" value="TreeGrafter"/>
</dbReference>
<reference evidence="11" key="1">
    <citation type="journal article" date="2019" name="Zool. Scr.">
        <title>Mitochondrial genome reorganization characterizes various lineages of mesostigmatid mites (Acari: Parasitiformes).</title>
        <authorList>
            <person name="Li W.-N."/>
            <person name="Shao R."/>
            <person name="Zhang Q."/>
            <person name="Deng W."/>
            <person name="Xue X.-F."/>
        </authorList>
    </citation>
    <scope>NUCLEOTIDE SEQUENCE</scope>
</reference>
<evidence type="ECO:0000256" key="9">
    <source>
        <dbReference type="SAM" id="Phobius"/>
    </source>
</evidence>
<dbReference type="GeneID" id="44151078"/>
<keyword evidence="5" id="KW-1278">Translocase</keyword>
<dbReference type="InterPro" id="IPR013833">
    <property type="entry name" value="Cyt_c_oxidase_su3_a-hlx"/>
</dbReference>
<comment type="similarity">
    <text evidence="2 8">Belongs to the cytochrome c oxidase subunit 3 family.</text>
</comment>
<dbReference type="GO" id="GO:0006123">
    <property type="term" value="P:mitochondrial electron transport, cytochrome c to oxygen"/>
    <property type="evidence" value="ECO:0007669"/>
    <property type="project" value="TreeGrafter"/>
</dbReference>
<comment type="subcellular location">
    <subcellularLocation>
        <location evidence="1">Membrane</location>
        <topology evidence="1">Multi-pass membrane protein</topology>
    </subcellularLocation>
</comment>
<evidence type="ECO:0000256" key="8">
    <source>
        <dbReference type="RuleBase" id="RU003375"/>
    </source>
</evidence>
<dbReference type="FunFam" id="1.20.120.80:FF:000002">
    <property type="entry name" value="Cytochrome c oxidase subunit 3"/>
    <property type="match status" value="1"/>
</dbReference>
<evidence type="ECO:0000256" key="6">
    <source>
        <dbReference type="ARBA" id="ARBA00022989"/>
    </source>
</evidence>
<dbReference type="GO" id="GO:0016020">
    <property type="term" value="C:membrane"/>
    <property type="evidence" value="ECO:0007669"/>
    <property type="project" value="UniProtKB-SubCell"/>
</dbReference>
<dbReference type="SUPFAM" id="SSF81452">
    <property type="entry name" value="Cytochrome c oxidase subunit III-like"/>
    <property type="match status" value="1"/>
</dbReference>
<dbReference type="InterPro" id="IPR035973">
    <property type="entry name" value="Cyt_c_oxidase_su3-like_sf"/>
</dbReference>
<dbReference type="Pfam" id="PF00510">
    <property type="entry name" value="COX3"/>
    <property type="match status" value="1"/>
</dbReference>
<evidence type="ECO:0000256" key="1">
    <source>
        <dbReference type="ARBA" id="ARBA00004141"/>
    </source>
</evidence>
<dbReference type="EMBL" id="MK270530">
    <property type="protein sequence ID" value="QHQ98578.1"/>
    <property type="molecule type" value="Genomic_DNA"/>
</dbReference>
<dbReference type="Gene3D" id="1.20.120.80">
    <property type="entry name" value="Cytochrome c oxidase, subunit III, four-helix bundle"/>
    <property type="match status" value="1"/>
</dbReference>
<evidence type="ECO:0000256" key="3">
    <source>
        <dbReference type="ARBA" id="ARBA00015944"/>
    </source>
</evidence>
<dbReference type="RefSeq" id="YP_009731535.1">
    <property type="nucleotide sequence ID" value="NC_046028.1"/>
</dbReference>
<gene>
    <name evidence="11" type="primary">cox3</name>
</gene>
<evidence type="ECO:0000256" key="5">
    <source>
        <dbReference type="ARBA" id="ARBA00022967"/>
    </source>
</evidence>
<dbReference type="InterPro" id="IPR033945">
    <property type="entry name" value="Cyt_c_oxase_su3_dom"/>
</dbReference>
<dbReference type="PANTHER" id="PTHR11403">
    <property type="entry name" value="CYTOCHROME C OXIDASE SUBUNIT III"/>
    <property type="match status" value="1"/>
</dbReference>
<feature type="transmembrane region" description="Helical" evidence="9">
    <location>
        <begin position="157"/>
        <end position="177"/>
    </location>
</feature>
<evidence type="ECO:0000259" key="10">
    <source>
        <dbReference type="PROSITE" id="PS50253"/>
    </source>
</evidence>
<accession>A0A6B9WEN3</accession>
<feature type="transmembrane region" description="Helical" evidence="9">
    <location>
        <begin position="236"/>
        <end position="258"/>
    </location>
</feature>
<dbReference type="Gene3D" id="1.10.287.70">
    <property type="match status" value="1"/>
</dbReference>
<proteinExistence type="inferred from homology"/>
<keyword evidence="8 11" id="KW-0496">Mitochondrion</keyword>